<dbReference type="InterPro" id="IPR047092">
    <property type="entry name" value="AFUB_07903/YDR124W-like_hel"/>
</dbReference>
<evidence type="ECO:0000259" key="2">
    <source>
        <dbReference type="Pfam" id="PF11001"/>
    </source>
</evidence>
<dbReference type="PANTHER" id="PTHR36102:SF1">
    <property type="entry name" value="YDR124W-LIKE HELICAL BUNDLE DOMAIN-CONTAINING PROTEIN"/>
    <property type="match status" value="1"/>
</dbReference>
<dbReference type="EMBL" id="KE384726">
    <property type="protein sequence ID" value="KJK81362.1"/>
    <property type="molecule type" value="Genomic_DNA"/>
</dbReference>
<sequence>MDDGRLLTSHSHGQAISNDILSRFFDAVEFCRVVNELGQDPLPGAIKRASFYTPDCTDSARGLESERTPLSSQSPPTPSTVAPLTVASESICSLPQNRIAVNDSPAMWKAYKYLLGCCQQTMCKMIAKIWIQTISPKKQATHPYQVRHRQPDHLYKRERINLLAHILRLLVEPSAKQHIAIRSLGLDVKRLEDITSSKLRDFLEKHDMNARKRQRLAQLFKLAQQEARFRNGDIGRHEPIQPIYGQ</sequence>
<dbReference type="InterPro" id="IPR021264">
    <property type="entry name" value="AFUB_079030/YDR124W-like"/>
</dbReference>
<evidence type="ECO:0000313" key="4">
    <source>
        <dbReference type="Proteomes" id="UP000054544"/>
    </source>
</evidence>
<organism evidence="3 4">
    <name type="scientific">Metarhizium anisopliae BRIP 53293</name>
    <dbReference type="NCBI Taxonomy" id="1291518"/>
    <lineage>
        <taxon>Eukaryota</taxon>
        <taxon>Fungi</taxon>
        <taxon>Dikarya</taxon>
        <taxon>Ascomycota</taxon>
        <taxon>Pezizomycotina</taxon>
        <taxon>Sordariomycetes</taxon>
        <taxon>Hypocreomycetidae</taxon>
        <taxon>Hypocreales</taxon>
        <taxon>Clavicipitaceae</taxon>
        <taxon>Metarhizium</taxon>
    </lineage>
</organism>
<dbReference type="Proteomes" id="UP000054544">
    <property type="component" value="Unassembled WGS sequence"/>
</dbReference>
<dbReference type="OrthoDB" id="5338458at2759"/>
<dbReference type="PANTHER" id="PTHR36102">
    <property type="entry name" value="CHROMOSOME 10, WHOLE GENOME SHOTGUN SEQUENCE"/>
    <property type="match status" value="1"/>
</dbReference>
<reference evidence="4" key="1">
    <citation type="journal article" date="2014" name="BMC Genomics">
        <title>The genome sequence of the biocontrol fungus Metarhizium anisopliae and comparative genomics of Metarhizium species.</title>
        <authorList>
            <person name="Pattemore J.A."/>
            <person name="Hane J.K."/>
            <person name="Williams A.H."/>
            <person name="Wilson B.A."/>
            <person name="Stodart B.J."/>
            <person name="Ash G.J."/>
        </authorList>
    </citation>
    <scope>NUCLEOTIDE SEQUENCE [LARGE SCALE GENOMIC DNA]</scope>
    <source>
        <strain evidence="4">BRIP 53293</strain>
    </source>
</reference>
<feature type="domain" description="Subtelomeric hrmA-associated cluster protein AFUB-079030/YDR124W-like helical bundle" evidence="2">
    <location>
        <begin position="101"/>
        <end position="224"/>
    </location>
</feature>
<gene>
    <name evidence="3" type="ORF">H634G_03381</name>
</gene>
<name>A0A0D9P501_METAN</name>
<evidence type="ECO:0000256" key="1">
    <source>
        <dbReference type="SAM" id="MobiDB-lite"/>
    </source>
</evidence>
<protein>
    <recommendedName>
        <fullName evidence="2">Subtelomeric hrmA-associated cluster protein AFUB-079030/YDR124W-like helical bundle domain-containing protein</fullName>
    </recommendedName>
</protein>
<accession>A0A0D9P501</accession>
<proteinExistence type="predicted"/>
<evidence type="ECO:0000313" key="3">
    <source>
        <dbReference type="EMBL" id="KJK81362.1"/>
    </source>
</evidence>
<dbReference type="Pfam" id="PF11001">
    <property type="entry name" value="AFUB_07903_YDR124W_hel"/>
    <property type="match status" value="1"/>
</dbReference>
<dbReference type="AlphaFoldDB" id="A0A0D9P501"/>
<keyword evidence="4" id="KW-1185">Reference proteome</keyword>
<dbReference type="STRING" id="1291518.A0A0D9P501"/>
<feature type="region of interest" description="Disordered" evidence="1">
    <location>
        <begin position="60"/>
        <end position="79"/>
    </location>
</feature>